<protein>
    <submittedName>
        <fullName evidence="1">Uncharacterized protein</fullName>
    </submittedName>
</protein>
<name>A0A0A9FPH2_ARUDO</name>
<reference evidence="1" key="1">
    <citation type="submission" date="2014-09" db="EMBL/GenBank/DDBJ databases">
        <authorList>
            <person name="Magalhaes I.L.F."/>
            <person name="Oliveira U."/>
            <person name="Santos F.R."/>
            <person name="Vidigal T.H.D.A."/>
            <person name="Brescovit A.D."/>
            <person name="Santos A.J."/>
        </authorList>
    </citation>
    <scope>NUCLEOTIDE SEQUENCE</scope>
    <source>
        <tissue evidence="1">Shoot tissue taken approximately 20 cm above the soil surface</tissue>
    </source>
</reference>
<evidence type="ECO:0000313" key="1">
    <source>
        <dbReference type="EMBL" id="JAE14725.1"/>
    </source>
</evidence>
<sequence>MMLVSFRSHAKLCYLLTGTVSVKSEGLRMSKMNCLISSFPFFIRPWPMHPDCIMCCSAY</sequence>
<proteinExistence type="predicted"/>
<dbReference type="EMBL" id="GBRH01183171">
    <property type="protein sequence ID" value="JAE14725.1"/>
    <property type="molecule type" value="Transcribed_RNA"/>
</dbReference>
<organism evidence="1">
    <name type="scientific">Arundo donax</name>
    <name type="common">Giant reed</name>
    <name type="synonym">Donax arundinaceus</name>
    <dbReference type="NCBI Taxonomy" id="35708"/>
    <lineage>
        <taxon>Eukaryota</taxon>
        <taxon>Viridiplantae</taxon>
        <taxon>Streptophyta</taxon>
        <taxon>Embryophyta</taxon>
        <taxon>Tracheophyta</taxon>
        <taxon>Spermatophyta</taxon>
        <taxon>Magnoliopsida</taxon>
        <taxon>Liliopsida</taxon>
        <taxon>Poales</taxon>
        <taxon>Poaceae</taxon>
        <taxon>PACMAD clade</taxon>
        <taxon>Arundinoideae</taxon>
        <taxon>Arundineae</taxon>
        <taxon>Arundo</taxon>
    </lineage>
</organism>
<dbReference type="AlphaFoldDB" id="A0A0A9FPH2"/>
<reference evidence="1" key="2">
    <citation type="journal article" date="2015" name="Data Brief">
        <title>Shoot transcriptome of the giant reed, Arundo donax.</title>
        <authorList>
            <person name="Barrero R.A."/>
            <person name="Guerrero F.D."/>
            <person name="Moolhuijzen P."/>
            <person name="Goolsby J.A."/>
            <person name="Tidwell J."/>
            <person name="Bellgard S.E."/>
            <person name="Bellgard M.I."/>
        </authorList>
    </citation>
    <scope>NUCLEOTIDE SEQUENCE</scope>
    <source>
        <tissue evidence="1">Shoot tissue taken approximately 20 cm above the soil surface</tissue>
    </source>
</reference>
<accession>A0A0A9FPH2</accession>